<dbReference type="InterPro" id="IPR000847">
    <property type="entry name" value="LysR_HTH_N"/>
</dbReference>
<proteinExistence type="inferred from homology"/>
<dbReference type="SUPFAM" id="SSF46785">
    <property type="entry name" value="Winged helix' DNA-binding domain"/>
    <property type="match status" value="1"/>
</dbReference>
<dbReference type="InterPro" id="IPR050950">
    <property type="entry name" value="HTH-type_LysR_regulators"/>
</dbReference>
<dbReference type="InterPro" id="IPR005119">
    <property type="entry name" value="LysR_subst-bd"/>
</dbReference>
<keyword evidence="4" id="KW-0804">Transcription</keyword>
<dbReference type="AlphaFoldDB" id="A0A4P7UNL7"/>
<feature type="domain" description="HTH lysR-type" evidence="5">
    <location>
        <begin position="1"/>
        <end position="57"/>
    </location>
</feature>
<dbReference type="Gene3D" id="1.10.10.10">
    <property type="entry name" value="Winged helix-like DNA-binding domain superfamily/Winged helix DNA-binding domain"/>
    <property type="match status" value="1"/>
</dbReference>
<name>A0A4P7UNL7_DESDE</name>
<gene>
    <name evidence="6" type="ORF">DDIC_12265</name>
</gene>
<dbReference type="Pfam" id="PF00126">
    <property type="entry name" value="HTH_1"/>
    <property type="match status" value="1"/>
</dbReference>
<dbReference type="Proteomes" id="UP000297065">
    <property type="component" value="Chromosome"/>
</dbReference>
<dbReference type="EMBL" id="CP036295">
    <property type="protein sequence ID" value="QCC86638.1"/>
    <property type="molecule type" value="Genomic_DNA"/>
</dbReference>
<evidence type="ECO:0000256" key="1">
    <source>
        <dbReference type="ARBA" id="ARBA00009437"/>
    </source>
</evidence>
<sequence>MTLSQLEIFSAVAACRGFTAAAMQLGISQSGVSHAIESLEQEFGVSLLRRGKYPELTDVGARLLRQAQAMLGLAESMRQEASDARGMKRGTLRIGSFGPTASLRLLPPVLEKYRAAFPGIEIHVDEGPDGEVAQWIADYRVDVGFVTLPNDRFETFALMRDQLVALLPQGHALAGKRAVTLAELCASPFAMTRAGSEDIIRQLFQAAHVQPNIRCRSLQLVSTIAAVTRGDAVSIVAESALPPEGTPAYVKKPLRPAAVREVALAVPDRARISPATREFIRIAQQVFAPASNHKGKATQKLPIGG</sequence>
<organism evidence="6 7">
    <name type="scientific">Desulfovibrio desulfuricans</name>
    <dbReference type="NCBI Taxonomy" id="876"/>
    <lineage>
        <taxon>Bacteria</taxon>
        <taxon>Pseudomonadati</taxon>
        <taxon>Thermodesulfobacteriota</taxon>
        <taxon>Desulfovibrionia</taxon>
        <taxon>Desulfovibrionales</taxon>
        <taxon>Desulfovibrionaceae</taxon>
        <taxon>Desulfovibrio</taxon>
    </lineage>
</organism>
<dbReference type="SUPFAM" id="SSF53850">
    <property type="entry name" value="Periplasmic binding protein-like II"/>
    <property type="match status" value="1"/>
</dbReference>
<evidence type="ECO:0000256" key="3">
    <source>
        <dbReference type="ARBA" id="ARBA00023125"/>
    </source>
</evidence>
<dbReference type="Gene3D" id="3.40.190.290">
    <property type="match status" value="1"/>
</dbReference>
<accession>A0A4P7UNL7</accession>
<dbReference type="InterPro" id="IPR036388">
    <property type="entry name" value="WH-like_DNA-bd_sf"/>
</dbReference>
<dbReference type="CDD" id="cd05466">
    <property type="entry name" value="PBP2_LTTR_substrate"/>
    <property type="match status" value="1"/>
</dbReference>
<reference evidence="6 7" key="1">
    <citation type="submission" date="2019-02" db="EMBL/GenBank/DDBJ databases">
        <title>Complete Genome Sequence of Desulfovibrio desulfuricans IC1, a Sulfonate Utilizing Anaerobe.</title>
        <authorList>
            <person name="Day L.A."/>
            <person name="De Leon K.B."/>
            <person name="Wall J.D."/>
        </authorList>
    </citation>
    <scope>NUCLEOTIDE SEQUENCE [LARGE SCALE GENOMIC DNA]</scope>
    <source>
        <strain evidence="6 7">IC1</strain>
    </source>
</reference>
<dbReference type="PANTHER" id="PTHR30419:SF24">
    <property type="entry name" value="HTH-TYPE TRANSCRIPTIONAL REGULATOR CZCR"/>
    <property type="match status" value="1"/>
</dbReference>
<keyword evidence="3" id="KW-0238">DNA-binding</keyword>
<comment type="similarity">
    <text evidence="1">Belongs to the LysR transcriptional regulatory family.</text>
</comment>
<dbReference type="InterPro" id="IPR036390">
    <property type="entry name" value="WH_DNA-bd_sf"/>
</dbReference>
<protein>
    <submittedName>
        <fullName evidence="6">LysR family transcriptional regulator</fullName>
    </submittedName>
</protein>
<dbReference type="GO" id="GO:0003677">
    <property type="term" value="F:DNA binding"/>
    <property type="evidence" value="ECO:0007669"/>
    <property type="project" value="UniProtKB-KW"/>
</dbReference>
<dbReference type="GO" id="GO:0003700">
    <property type="term" value="F:DNA-binding transcription factor activity"/>
    <property type="evidence" value="ECO:0007669"/>
    <property type="project" value="InterPro"/>
</dbReference>
<dbReference type="RefSeq" id="WP_136400705.1">
    <property type="nucleotide sequence ID" value="NZ_CP036295.1"/>
</dbReference>
<dbReference type="GO" id="GO:0005829">
    <property type="term" value="C:cytosol"/>
    <property type="evidence" value="ECO:0007669"/>
    <property type="project" value="TreeGrafter"/>
</dbReference>
<evidence type="ECO:0000313" key="6">
    <source>
        <dbReference type="EMBL" id="QCC86638.1"/>
    </source>
</evidence>
<evidence type="ECO:0000313" key="7">
    <source>
        <dbReference type="Proteomes" id="UP000297065"/>
    </source>
</evidence>
<keyword evidence="2" id="KW-0805">Transcription regulation</keyword>
<evidence type="ECO:0000256" key="4">
    <source>
        <dbReference type="ARBA" id="ARBA00023163"/>
    </source>
</evidence>
<evidence type="ECO:0000256" key="2">
    <source>
        <dbReference type="ARBA" id="ARBA00023015"/>
    </source>
</evidence>
<dbReference type="OrthoDB" id="5317428at2"/>
<dbReference type="PRINTS" id="PR00039">
    <property type="entry name" value="HTHLYSR"/>
</dbReference>
<dbReference type="Pfam" id="PF03466">
    <property type="entry name" value="LysR_substrate"/>
    <property type="match status" value="1"/>
</dbReference>
<dbReference type="PROSITE" id="PS50931">
    <property type="entry name" value="HTH_LYSR"/>
    <property type="match status" value="1"/>
</dbReference>
<dbReference type="FunFam" id="1.10.10.10:FF:000001">
    <property type="entry name" value="LysR family transcriptional regulator"/>
    <property type="match status" value="1"/>
</dbReference>
<dbReference type="PANTHER" id="PTHR30419">
    <property type="entry name" value="HTH-TYPE TRANSCRIPTIONAL REGULATOR YBHD"/>
    <property type="match status" value="1"/>
</dbReference>
<evidence type="ECO:0000259" key="5">
    <source>
        <dbReference type="PROSITE" id="PS50931"/>
    </source>
</evidence>